<dbReference type="Proteomes" id="UP000189670">
    <property type="component" value="Unassembled WGS sequence"/>
</dbReference>
<dbReference type="EMBL" id="ATBP01000857">
    <property type="protein sequence ID" value="ETR68706.1"/>
    <property type="molecule type" value="Genomic_DNA"/>
</dbReference>
<gene>
    <name evidence="1" type="ORF">OMM_10249</name>
</gene>
<dbReference type="AlphaFoldDB" id="A0A1V1P1S2"/>
<protein>
    <submittedName>
        <fullName evidence="1">Uncharacterized protein</fullName>
    </submittedName>
</protein>
<accession>A0A1V1P1S2</accession>
<sequence length="128" mass="14910">MLRMRIVIKEKFSKREMIAEEMFLWGYQGSGDKMNTLDYSEVKKLLQNATSIMNLSEERQQSDISRELECLKQYEQKFLDLAIARAENLVSAHDRFKDLVAGRQYEKATPVLPPDIIGLYILIPEPKL</sequence>
<organism evidence="1 2">
    <name type="scientific">Candidatus Magnetoglobus multicellularis str. Araruama</name>
    <dbReference type="NCBI Taxonomy" id="890399"/>
    <lineage>
        <taxon>Bacteria</taxon>
        <taxon>Pseudomonadati</taxon>
        <taxon>Thermodesulfobacteriota</taxon>
        <taxon>Desulfobacteria</taxon>
        <taxon>Desulfobacterales</taxon>
        <taxon>Desulfobacteraceae</taxon>
        <taxon>Candidatus Magnetoglobus</taxon>
    </lineage>
</organism>
<proteinExistence type="predicted"/>
<name>A0A1V1P1S2_9BACT</name>
<reference evidence="2" key="1">
    <citation type="submission" date="2012-11" db="EMBL/GenBank/DDBJ databases">
        <authorList>
            <person name="Lucero-Rivera Y.E."/>
            <person name="Tovar-Ramirez D."/>
        </authorList>
    </citation>
    <scope>NUCLEOTIDE SEQUENCE [LARGE SCALE GENOMIC DNA]</scope>
    <source>
        <strain evidence="2">Araruama</strain>
    </source>
</reference>
<comment type="caution">
    <text evidence="1">The sequence shown here is derived from an EMBL/GenBank/DDBJ whole genome shotgun (WGS) entry which is preliminary data.</text>
</comment>
<evidence type="ECO:0000313" key="1">
    <source>
        <dbReference type="EMBL" id="ETR68706.1"/>
    </source>
</evidence>
<evidence type="ECO:0000313" key="2">
    <source>
        <dbReference type="Proteomes" id="UP000189670"/>
    </source>
</evidence>